<protein>
    <submittedName>
        <fullName evidence="2">Uncharacterized protein</fullName>
    </submittedName>
</protein>
<keyword evidence="3" id="KW-1185">Reference proteome</keyword>
<dbReference type="AlphaFoldDB" id="A0A7V8NUG6"/>
<name>A0A7V8NUG6_9BACT</name>
<dbReference type="Proteomes" id="UP000567293">
    <property type="component" value="Unassembled WGS sequence"/>
</dbReference>
<reference evidence="2" key="1">
    <citation type="submission" date="2020-06" db="EMBL/GenBank/DDBJ databases">
        <title>Legume-microbial interactions unlock mineral nutrients during tropical forest succession.</title>
        <authorList>
            <person name="Epihov D.Z."/>
        </authorList>
    </citation>
    <scope>NUCLEOTIDE SEQUENCE [LARGE SCALE GENOMIC DNA]</scope>
    <source>
        <strain evidence="2">Pan2503</strain>
    </source>
</reference>
<evidence type="ECO:0000313" key="3">
    <source>
        <dbReference type="Proteomes" id="UP000567293"/>
    </source>
</evidence>
<evidence type="ECO:0000313" key="2">
    <source>
        <dbReference type="EMBL" id="MBA0087671.1"/>
    </source>
</evidence>
<dbReference type="EMBL" id="JACDQQ010002123">
    <property type="protein sequence ID" value="MBA0087671.1"/>
    <property type="molecule type" value="Genomic_DNA"/>
</dbReference>
<accession>A0A7V8NUG6</accession>
<organism evidence="2 3">
    <name type="scientific">Candidatus Acidiferrum panamense</name>
    <dbReference type="NCBI Taxonomy" id="2741543"/>
    <lineage>
        <taxon>Bacteria</taxon>
        <taxon>Pseudomonadati</taxon>
        <taxon>Acidobacteriota</taxon>
        <taxon>Terriglobia</taxon>
        <taxon>Candidatus Acidiferrales</taxon>
        <taxon>Candidatus Acidiferrum</taxon>
    </lineage>
</organism>
<feature type="region of interest" description="Disordered" evidence="1">
    <location>
        <begin position="246"/>
        <end position="279"/>
    </location>
</feature>
<comment type="caution">
    <text evidence="2">The sequence shown here is derived from an EMBL/GenBank/DDBJ whole genome shotgun (WGS) entry which is preliminary data.</text>
</comment>
<evidence type="ECO:0000256" key="1">
    <source>
        <dbReference type="SAM" id="MobiDB-lite"/>
    </source>
</evidence>
<sequence>MAIGIEQTKAKLQTQVDTAVLRLAGGRGSSFGGANLDNYGMWAAAKIAAGGNTAFLQMMTSRWASPQRAEIFNMMAKEWAEQGIDPSVVTQGQITVAVEKKAQTWSVMRWEAMNRLEVALTELKPAIDQAIAAANQLRPRAWNTPINKLTKEFTAGPQAAKIAYANTLALTVGREYITLATMPVSNAQMHWSAQDQANKMVSGDMSLYELSGFYEALSKEIHANKAGLEEATRLSMQDVMSLGRSVRPEDFGLPGKAPQTDEQRQRQWEQQYAPTGTRH</sequence>
<feature type="compositionally biased region" description="Polar residues" evidence="1">
    <location>
        <begin position="268"/>
        <end position="279"/>
    </location>
</feature>
<proteinExistence type="predicted"/>
<gene>
    <name evidence="2" type="ORF">HRJ53_22020</name>
</gene>